<dbReference type="EMBL" id="GBRH01283539">
    <property type="protein sequence ID" value="JAD14356.1"/>
    <property type="molecule type" value="Transcribed_RNA"/>
</dbReference>
<proteinExistence type="predicted"/>
<evidence type="ECO:0000313" key="1">
    <source>
        <dbReference type="EMBL" id="JAD14356.1"/>
    </source>
</evidence>
<reference evidence="1" key="1">
    <citation type="submission" date="2014-09" db="EMBL/GenBank/DDBJ databases">
        <authorList>
            <person name="Magalhaes I.L.F."/>
            <person name="Oliveira U."/>
            <person name="Santos F.R."/>
            <person name="Vidigal T.H.D.A."/>
            <person name="Brescovit A.D."/>
            <person name="Santos A.J."/>
        </authorList>
    </citation>
    <scope>NUCLEOTIDE SEQUENCE</scope>
    <source>
        <tissue evidence="1">Shoot tissue taken approximately 20 cm above the soil surface</tissue>
    </source>
</reference>
<organism evidence="1">
    <name type="scientific">Arundo donax</name>
    <name type="common">Giant reed</name>
    <name type="synonym">Donax arundinaceus</name>
    <dbReference type="NCBI Taxonomy" id="35708"/>
    <lineage>
        <taxon>Eukaryota</taxon>
        <taxon>Viridiplantae</taxon>
        <taxon>Streptophyta</taxon>
        <taxon>Embryophyta</taxon>
        <taxon>Tracheophyta</taxon>
        <taxon>Spermatophyta</taxon>
        <taxon>Magnoliopsida</taxon>
        <taxon>Liliopsida</taxon>
        <taxon>Poales</taxon>
        <taxon>Poaceae</taxon>
        <taxon>PACMAD clade</taxon>
        <taxon>Arundinoideae</taxon>
        <taxon>Arundineae</taxon>
        <taxon>Arundo</taxon>
    </lineage>
</organism>
<reference evidence="1" key="2">
    <citation type="journal article" date="2015" name="Data Brief">
        <title>Shoot transcriptome of the giant reed, Arundo donax.</title>
        <authorList>
            <person name="Barrero R.A."/>
            <person name="Guerrero F.D."/>
            <person name="Moolhuijzen P."/>
            <person name="Goolsby J.A."/>
            <person name="Tidwell J."/>
            <person name="Bellgard S.E."/>
            <person name="Bellgard M.I."/>
        </authorList>
    </citation>
    <scope>NUCLEOTIDE SEQUENCE</scope>
    <source>
        <tissue evidence="1">Shoot tissue taken approximately 20 cm above the soil surface</tissue>
    </source>
</reference>
<dbReference type="AlphaFoldDB" id="A0A0A8XMV9"/>
<accession>A0A0A8XMV9</accession>
<sequence>MILVVFLGLWRRKRLSYQKFRIHVEMNLSAVWP</sequence>
<name>A0A0A8XMV9_ARUDO</name>
<protein>
    <submittedName>
        <fullName evidence="1">Uncharacterized protein</fullName>
    </submittedName>
</protein>